<evidence type="ECO:0000256" key="1">
    <source>
        <dbReference type="SAM" id="MobiDB-lite"/>
    </source>
</evidence>
<name>A0ABN9SUM7_9DINO</name>
<accession>A0ABN9SUM7</accession>
<sequence length="144" mass="16374">MGMADLSLGCRREQQLGQPTLGEGSTGCRPKGVPSTSTSWEGRGREDGGRMERRRRRRTGRREKEEEMFPSLTRALRRALTRSVLLAQAVSGKRWRPVHRAARGRRWPLIHQTTRRQKVAARGWLPVHQTASSTESASLEYINL</sequence>
<proteinExistence type="predicted"/>
<keyword evidence="3" id="KW-1185">Reference proteome</keyword>
<organism evidence="2 3">
    <name type="scientific">Prorocentrum cordatum</name>
    <dbReference type="NCBI Taxonomy" id="2364126"/>
    <lineage>
        <taxon>Eukaryota</taxon>
        <taxon>Sar</taxon>
        <taxon>Alveolata</taxon>
        <taxon>Dinophyceae</taxon>
        <taxon>Prorocentrales</taxon>
        <taxon>Prorocentraceae</taxon>
        <taxon>Prorocentrum</taxon>
    </lineage>
</organism>
<evidence type="ECO:0000313" key="3">
    <source>
        <dbReference type="Proteomes" id="UP001189429"/>
    </source>
</evidence>
<feature type="region of interest" description="Disordered" evidence="1">
    <location>
        <begin position="1"/>
        <end position="69"/>
    </location>
</feature>
<dbReference type="EMBL" id="CAUYUJ010013403">
    <property type="protein sequence ID" value="CAK0836150.1"/>
    <property type="molecule type" value="Genomic_DNA"/>
</dbReference>
<feature type="compositionally biased region" description="Basic and acidic residues" evidence="1">
    <location>
        <begin position="42"/>
        <end position="51"/>
    </location>
</feature>
<reference evidence="2" key="1">
    <citation type="submission" date="2023-10" db="EMBL/GenBank/DDBJ databases">
        <authorList>
            <person name="Chen Y."/>
            <person name="Shah S."/>
            <person name="Dougan E. K."/>
            <person name="Thang M."/>
            <person name="Chan C."/>
        </authorList>
    </citation>
    <scope>NUCLEOTIDE SEQUENCE [LARGE SCALE GENOMIC DNA]</scope>
</reference>
<dbReference type="Proteomes" id="UP001189429">
    <property type="component" value="Unassembled WGS sequence"/>
</dbReference>
<evidence type="ECO:0000313" key="2">
    <source>
        <dbReference type="EMBL" id="CAK0836150.1"/>
    </source>
</evidence>
<feature type="compositionally biased region" description="Basic residues" evidence="1">
    <location>
        <begin position="52"/>
        <end position="61"/>
    </location>
</feature>
<protein>
    <submittedName>
        <fullName evidence="2">Uncharacterized protein</fullName>
    </submittedName>
</protein>
<gene>
    <name evidence="2" type="ORF">PCOR1329_LOCUS32746</name>
</gene>
<comment type="caution">
    <text evidence="2">The sequence shown here is derived from an EMBL/GenBank/DDBJ whole genome shotgun (WGS) entry which is preliminary data.</text>
</comment>